<dbReference type="VEuPathDB" id="FungiDB:AMAG_03467"/>
<dbReference type="PANTHER" id="PTHR43805">
    <property type="entry name" value="GLYCEROPHOSPHORYL DIESTER PHOSPHODIESTERASE"/>
    <property type="match status" value="1"/>
</dbReference>
<dbReference type="OrthoDB" id="1470350at2759"/>
<dbReference type="EMBL" id="GG745334">
    <property type="protein sequence ID" value="KNE59130.1"/>
    <property type="molecule type" value="Genomic_DNA"/>
</dbReference>
<dbReference type="InterPro" id="IPR017946">
    <property type="entry name" value="PLC-like_Pdiesterase_TIM-brl"/>
</dbReference>
<dbReference type="GO" id="GO:0008081">
    <property type="term" value="F:phosphoric diester hydrolase activity"/>
    <property type="evidence" value="ECO:0007669"/>
    <property type="project" value="InterPro"/>
</dbReference>
<dbReference type="Gene3D" id="3.20.20.190">
    <property type="entry name" value="Phosphatidylinositol (PI) phosphodiesterase"/>
    <property type="match status" value="1"/>
</dbReference>
<dbReference type="GO" id="GO:0006629">
    <property type="term" value="P:lipid metabolic process"/>
    <property type="evidence" value="ECO:0007669"/>
    <property type="project" value="InterPro"/>
</dbReference>
<organism evidence="3 4">
    <name type="scientific">Allomyces macrogynus (strain ATCC 38327)</name>
    <name type="common">Allomyces javanicus var. macrogynus</name>
    <dbReference type="NCBI Taxonomy" id="578462"/>
    <lineage>
        <taxon>Eukaryota</taxon>
        <taxon>Fungi</taxon>
        <taxon>Fungi incertae sedis</taxon>
        <taxon>Blastocladiomycota</taxon>
        <taxon>Blastocladiomycetes</taxon>
        <taxon>Blastocladiales</taxon>
        <taxon>Blastocladiaceae</taxon>
        <taxon>Allomyces</taxon>
    </lineage>
</organism>
<sequence>MTTIATRTTTTSKRPRCLGHRGVAALYPENTMSSFEAALASDADGLELDIRLTKDNEIVVLHDAVLDRATTGKGSVTNYTWTELQQFQAIKTNLGYKDCFTRTDGVLLLPDAHPEAGPRSAPIPRLVEVLDLVLGHARQDLTMIIDIKFDNPLAIMTHLRVLLEQPQYSPLLPRITLGIWSPHFLFSLPPRSLPVKRSFIGRSLTLAWCFYGSVDNFSIHKDVVIANPDWVRKRQAAGYTVSVWTVDSDKDLEAVIAVGVDDIISDYVGKSRASPAVAAPLSPSPLSSFSAMSTSSGAD</sequence>
<keyword evidence="4" id="KW-1185">Reference proteome</keyword>
<dbReference type="AlphaFoldDB" id="A0A0L0S9R3"/>
<gene>
    <name evidence="3" type="ORF">AMAG_03467</name>
</gene>
<dbReference type="InterPro" id="IPR030395">
    <property type="entry name" value="GP_PDE_dom"/>
</dbReference>
<dbReference type="Proteomes" id="UP000054350">
    <property type="component" value="Unassembled WGS sequence"/>
</dbReference>
<reference evidence="4" key="2">
    <citation type="submission" date="2009-11" db="EMBL/GenBank/DDBJ databases">
        <title>The Genome Sequence of Allomyces macrogynus strain ATCC 38327.</title>
        <authorList>
            <consortium name="The Broad Institute Genome Sequencing Platform"/>
            <person name="Russ C."/>
            <person name="Cuomo C."/>
            <person name="Shea T."/>
            <person name="Young S.K."/>
            <person name="Zeng Q."/>
            <person name="Koehrsen M."/>
            <person name="Haas B."/>
            <person name="Borodovsky M."/>
            <person name="Guigo R."/>
            <person name="Alvarado L."/>
            <person name="Berlin A."/>
            <person name="Borenstein D."/>
            <person name="Chen Z."/>
            <person name="Engels R."/>
            <person name="Freedman E."/>
            <person name="Gellesch M."/>
            <person name="Goldberg J."/>
            <person name="Griggs A."/>
            <person name="Gujja S."/>
            <person name="Heiman D."/>
            <person name="Hepburn T."/>
            <person name="Howarth C."/>
            <person name="Jen D."/>
            <person name="Larson L."/>
            <person name="Lewis B."/>
            <person name="Mehta T."/>
            <person name="Park D."/>
            <person name="Pearson M."/>
            <person name="Roberts A."/>
            <person name="Saif S."/>
            <person name="Shenoy N."/>
            <person name="Sisk P."/>
            <person name="Stolte C."/>
            <person name="Sykes S."/>
            <person name="Walk T."/>
            <person name="White J."/>
            <person name="Yandava C."/>
            <person name="Burger G."/>
            <person name="Gray M.W."/>
            <person name="Holland P.W.H."/>
            <person name="King N."/>
            <person name="Lang F.B.F."/>
            <person name="Roger A.J."/>
            <person name="Ruiz-Trillo I."/>
            <person name="Lander E."/>
            <person name="Nusbaum C."/>
        </authorList>
    </citation>
    <scope>NUCLEOTIDE SEQUENCE [LARGE SCALE GENOMIC DNA]</scope>
    <source>
        <strain evidence="4">ATCC 38327</strain>
    </source>
</reference>
<proteinExistence type="predicted"/>
<feature type="domain" description="GP-PDE" evidence="2">
    <location>
        <begin position="15"/>
        <end position="275"/>
    </location>
</feature>
<protein>
    <recommendedName>
        <fullName evidence="2">GP-PDE domain-containing protein</fullName>
    </recommendedName>
</protein>
<name>A0A0L0S9R3_ALLM3</name>
<reference evidence="3 4" key="1">
    <citation type="submission" date="2009-11" db="EMBL/GenBank/DDBJ databases">
        <title>Annotation of Allomyces macrogynus ATCC 38327.</title>
        <authorList>
            <consortium name="The Broad Institute Genome Sequencing Platform"/>
            <person name="Russ C."/>
            <person name="Cuomo C."/>
            <person name="Burger G."/>
            <person name="Gray M.W."/>
            <person name="Holland P.W.H."/>
            <person name="King N."/>
            <person name="Lang F.B.F."/>
            <person name="Roger A.J."/>
            <person name="Ruiz-Trillo I."/>
            <person name="Young S.K."/>
            <person name="Zeng Q."/>
            <person name="Gargeya S."/>
            <person name="Fitzgerald M."/>
            <person name="Haas B."/>
            <person name="Abouelleil A."/>
            <person name="Alvarado L."/>
            <person name="Arachchi H.M."/>
            <person name="Berlin A."/>
            <person name="Chapman S.B."/>
            <person name="Gearin G."/>
            <person name="Goldberg J."/>
            <person name="Griggs A."/>
            <person name="Gujja S."/>
            <person name="Hansen M."/>
            <person name="Heiman D."/>
            <person name="Howarth C."/>
            <person name="Larimer J."/>
            <person name="Lui A."/>
            <person name="MacDonald P.J.P."/>
            <person name="McCowen C."/>
            <person name="Montmayeur A."/>
            <person name="Murphy C."/>
            <person name="Neiman D."/>
            <person name="Pearson M."/>
            <person name="Priest M."/>
            <person name="Roberts A."/>
            <person name="Saif S."/>
            <person name="Shea T."/>
            <person name="Sisk P."/>
            <person name="Stolte C."/>
            <person name="Sykes S."/>
            <person name="Wortman J."/>
            <person name="Nusbaum C."/>
            <person name="Birren B."/>
        </authorList>
    </citation>
    <scope>NUCLEOTIDE SEQUENCE [LARGE SCALE GENOMIC DNA]</scope>
    <source>
        <strain evidence="3 4">ATCC 38327</strain>
    </source>
</reference>
<dbReference type="eggNOG" id="KOG2258">
    <property type="taxonomic scope" value="Eukaryota"/>
</dbReference>
<dbReference type="PANTHER" id="PTHR43805:SF1">
    <property type="entry name" value="GP-PDE DOMAIN-CONTAINING PROTEIN"/>
    <property type="match status" value="1"/>
</dbReference>
<dbReference type="PROSITE" id="PS51704">
    <property type="entry name" value="GP_PDE"/>
    <property type="match status" value="1"/>
</dbReference>
<evidence type="ECO:0000313" key="4">
    <source>
        <dbReference type="Proteomes" id="UP000054350"/>
    </source>
</evidence>
<evidence type="ECO:0000259" key="2">
    <source>
        <dbReference type="PROSITE" id="PS51704"/>
    </source>
</evidence>
<evidence type="ECO:0000313" key="3">
    <source>
        <dbReference type="EMBL" id="KNE59130.1"/>
    </source>
</evidence>
<dbReference type="STRING" id="578462.A0A0L0S9R3"/>
<dbReference type="Pfam" id="PF03009">
    <property type="entry name" value="GDPD"/>
    <property type="match status" value="1"/>
</dbReference>
<accession>A0A0L0S9R3</accession>
<dbReference type="SUPFAM" id="SSF51695">
    <property type="entry name" value="PLC-like phosphodiesterases"/>
    <property type="match status" value="1"/>
</dbReference>
<feature type="region of interest" description="Disordered" evidence="1">
    <location>
        <begin position="276"/>
        <end position="299"/>
    </location>
</feature>
<evidence type="ECO:0000256" key="1">
    <source>
        <dbReference type="SAM" id="MobiDB-lite"/>
    </source>
</evidence>